<keyword evidence="2" id="KW-1185">Reference proteome</keyword>
<proteinExistence type="predicted"/>
<evidence type="ECO:0000313" key="1">
    <source>
        <dbReference type="EMBL" id="KEO57595.1"/>
    </source>
</evidence>
<gene>
    <name evidence="1" type="ORF">SMB34_02480</name>
</gene>
<name>A0ABR4TPK8_9PROT</name>
<organism evidence="1 2">
    <name type="scientific">Thalassospira permensis NBRC 106175</name>
    <dbReference type="NCBI Taxonomy" id="1353532"/>
    <lineage>
        <taxon>Bacteria</taxon>
        <taxon>Pseudomonadati</taxon>
        <taxon>Pseudomonadota</taxon>
        <taxon>Alphaproteobacteria</taxon>
        <taxon>Rhodospirillales</taxon>
        <taxon>Thalassospiraceae</taxon>
        <taxon>Thalassospira</taxon>
    </lineage>
</organism>
<accession>A0ABR4TPK8</accession>
<dbReference type="EMBL" id="AUNC01000012">
    <property type="protein sequence ID" value="KEO57595.1"/>
    <property type="molecule type" value="Genomic_DNA"/>
</dbReference>
<comment type="caution">
    <text evidence="1">The sequence shown here is derived from an EMBL/GenBank/DDBJ whole genome shotgun (WGS) entry which is preliminary data.</text>
</comment>
<sequence>MPDDYIKAFPIRQNLENSCGSGNMYQTFLV</sequence>
<protein>
    <submittedName>
        <fullName evidence="1">Uncharacterized protein</fullName>
    </submittedName>
</protein>
<reference evidence="1 2" key="1">
    <citation type="submission" date="2013-07" db="EMBL/GenBank/DDBJ databases">
        <title>Thalassospira permensis NBRC 106175 Genome Sequencing.</title>
        <authorList>
            <person name="Lai Q."/>
            <person name="Shao Z."/>
        </authorList>
    </citation>
    <scope>NUCLEOTIDE SEQUENCE [LARGE SCALE GENOMIC DNA]</scope>
    <source>
        <strain evidence="1 2">NBRC 106175</strain>
    </source>
</reference>
<dbReference type="Proteomes" id="UP000027463">
    <property type="component" value="Unassembled WGS sequence"/>
</dbReference>
<evidence type="ECO:0000313" key="2">
    <source>
        <dbReference type="Proteomes" id="UP000027463"/>
    </source>
</evidence>